<feature type="region of interest" description="Disordered" evidence="1">
    <location>
        <begin position="971"/>
        <end position="991"/>
    </location>
</feature>
<accession>A0A0L0CBC5</accession>
<reference evidence="3 4" key="1">
    <citation type="journal article" date="2015" name="Nat. Commun.">
        <title>Lucilia cuprina genome unlocks parasitic fly biology to underpin future interventions.</title>
        <authorList>
            <person name="Anstead C.A."/>
            <person name="Korhonen P.K."/>
            <person name="Young N.D."/>
            <person name="Hall R.S."/>
            <person name="Jex A.R."/>
            <person name="Murali S.C."/>
            <person name="Hughes D.S."/>
            <person name="Lee S.F."/>
            <person name="Perry T."/>
            <person name="Stroehlein A.J."/>
            <person name="Ansell B.R."/>
            <person name="Breugelmans B."/>
            <person name="Hofmann A."/>
            <person name="Qu J."/>
            <person name="Dugan S."/>
            <person name="Lee S.L."/>
            <person name="Chao H."/>
            <person name="Dinh H."/>
            <person name="Han Y."/>
            <person name="Doddapaneni H.V."/>
            <person name="Worley K.C."/>
            <person name="Muzny D.M."/>
            <person name="Ioannidis P."/>
            <person name="Waterhouse R.M."/>
            <person name="Zdobnov E.M."/>
            <person name="James P.J."/>
            <person name="Bagnall N.H."/>
            <person name="Kotze A.C."/>
            <person name="Gibbs R.A."/>
            <person name="Richards S."/>
            <person name="Batterham P."/>
            <person name="Gasser R.B."/>
        </authorList>
    </citation>
    <scope>NUCLEOTIDE SEQUENCE [LARGE SCALE GENOMIC DNA]</scope>
    <source>
        <strain evidence="3 4">LS</strain>
        <tissue evidence="3">Full body</tissue>
    </source>
</reference>
<feature type="region of interest" description="Disordered" evidence="1">
    <location>
        <begin position="427"/>
        <end position="452"/>
    </location>
</feature>
<evidence type="ECO:0000313" key="3">
    <source>
        <dbReference type="EMBL" id="KNC29561.1"/>
    </source>
</evidence>
<feature type="region of interest" description="Disordered" evidence="1">
    <location>
        <begin position="251"/>
        <end position="323"/>
    </location>
</feature>
<name>A0A0L0CBC5_LUCCU</name>
<dbReference type="GO" id="GO:0050793">
    <property type="term" value="P:regulation of developmental process"/>
    <property type="evidence" value="ECO:0007669"/>
    <property type="project" value="UniProtKB-ARBA"/>
</dbReference>
<gene>
    <name evidence="3" type="ORF">FF38_11534</name>
</gene>
<dbReference type="InterPro" id="IPR017855">
    <property type="entry name" value="SMAD-like_dom_sf"/>
</dbReference>
<evidence type="ECO:0000259" key="2">
    <source>
        <dbReference type="PROSITE" id="PS51076"/>
    </source>
</evidence>
<feature type="compositionally biased region" description="Low complexity" evidence="1">
    <location>
        <begin position="437"/>
        <end position="452"/>
    </location>
</feature>
<dbReference type="GO" id="GO:0006355">
    <property type="term" value="P:regulation of DNA-templated transcription"/>
    <property type="evidence" value="ECO:0007669"/>
    <property type="project" value="InterPro"/>
</dbReference>
<feature type="compositionally biased region" description="Low complexity" evidence="1">
    <location>
        <begin position="623"/>
        <end position="654"/>
    </location>
</feature>
<feature type="non-terminal residue" evidence="3">
    <location>
        <position position="1"/>
    </location>
</feature>
<dbReference type="PANTHER" id="PTHR22742:SF2">
    <property type="entry name" value="EXPANSION, ISOFORM A-RELATED"/>
    <property type="match status" value="1"/>
</dbReference>
<evidence type="ECO:0000256" key="1">
    <source>
        <dbReference type="SAM" id="MobiDB-lite"/>
    </source>
</evidence>
<feature type="region of interest" description="Disordered" evidence="1">
    <location>
        <begin position="709"/>
        <end position="771"/>
    </location>
</feature>
<feature type="compositionally biased region" description="Low complexity" evidence="1">
    <location>
        <begin position="1139"/>
        <end position="1161"/>
    </location>
</feature>
<dbReference type="EMBL" id="JRES01000655">
    <property type="protein sequence ID" value="KNC29561.1"/>
    <property type="molecule type" value="Genomic_DNA"/>
</dbReference>
<dbReference type="Pfam" id="PF03166">
    <property type="entry name" value="MH2"/>
    <property type="match status" value="1"/>
</dbReference>
<dbReference type="Gene3D" id="2.60.200.10">
    <property type="match status" value="1"/>
</dbReference>
<dbReference type="InterPro" id="IPR001132">
    <property type="entry name" value="SMAD_dom_Dwarfin-type"/>
</dbReference>
<evidence type="ECO:0000313" key="4">
    <source>
        <dbReference type="Proteomes" id="UP000037069"/>
    </source>
</evidence>
<feature type="compositionally biased region" description="Basic residues" evidence="1">
    <location>
        <begin position="788"/>
        <end position="797"/>
    </location>
</feature>
<feature type="compositionally biased region" description="Low complexity" evidence="1">
    <location>
        <begin position="1175"/>
        <end position="1185"/>
    </location>
</feature>
<feature type="region of interest" description="Disordered" evidence="1">
    <location>
        <begin position="1139"/>
        <end position="1209"/>
    </location>
</feature>
<feature type="region of interest" description="Disordered" evidence="1">
    <location>
        <begin position="355"/>
        <end position="385"/>
    </location>
</feature>
<dbReference type="SUPFAM" id="SSF49879">
    <property type="entry name" value="SMAD/FHA domain"/>
    <property type="match status" value="1"/>
</dbReference>
<feature type="compositionally biased region" description="Polar residues" evidence="1">
    <location>
        <begin position="655"/>
        <end position="665"/>
    </location>
</feature>
<feature type="compositionally biased region" description="Basic residues" evidence="1">
    <location>
        <begin position="730"/>
        <end position="753"/>
    </location>
</feature>
<dbReference type="Proteomes" id="UP000037069">
    <property type="component" value="Unassembled WGS sequence"/>
</dbReference>
<dbReference type="GO" id="GO:0009791">
    <property type="term" value="P:post-embryonic development"/>
    <property type="evidence" value="ECO:0007669"/>
    <property type="project" value="UniProtKB-ARBA"/>
</dbReference>
<feature type="region of interest" description="Disordered" evidence="1">
    <location>
        <begin position="784"/>
        <end position="805"/>
    </location>
</feature>
<proteinExistence type="predicted"/>
<feature type="region of interest" description="Disordered" evidence="1">
    <location>
        <begin position="623"/>
        <end position="665"/>
    </location>
</feature>
<protein>
    <recommendedName>
        <fullName evidence="2">MH2 domain-containing protein</fullName>
    </recommendedName>
</protein>
<dbReference type="GO" id="GO:0051239">
    <property type="term" value="P:regulation of multicellular organismal process"/>
    <property type="evidence" value="ECO:0007669"/>
    <property type="project" value="UniProtKB-ARBA"/>
</dbReference>
<dbReference type="PROSITE" id="PS51076">
    <property type="entry name" value="MH2"/>
    <property type="match status" value="1"/>
</dbReference>
<keyword evidence="4" id="KW-1185">Reference proteome</keyword>
<feature type="compositionally biased region" description="Gly residues" evidence="1">
    <location>
        <begin position="267"/>
        <end position="277"/>
    </location>
</feature>
<comment type="caution">
    <text evidence="3">The sequence shown here is derived from an EMBL/GenBank/DDBJ whole genome shotgun (WGS) entry which is preliminary data.</text>
</comment>
<dbReference type="STRING" id="7375.A0A0L0CBC5"/>
<organism evidence="3 4">
    <name type="scientific">Lucilia cuprina</name>
    <name type="common">Green bottle fly</name>
    <name type="synonym">Australian sheep blowfly</name>
    <dbReference type="NCBI Taxonomy" id="7375"/>
    <lineage>
        <taxon>Eukaryota</taxon>
        <taxon>Metazoa</taxon>
        <taxon>Ecdysozoa</taxon>
        <taxon>Arthropoda</taxon>
        <taxon>Hexapoda</taxon>
        <taxon>Insecta</taxon>
        <taxon>Pterygota</taxon>
        <taxon>Neoptera</taxon>
        <taxon>Endopterygota</taxon>
        <taxon>Diptera</taxon>
        <taxon>Brachycera</taxon>
        <taxon>Muscomorpha</taxon>
        <taxon>Oestroidea</taxon>
        <taxon>Calliphoridae</taxon>
        <taxon>Luciliinae</taxon>
        <taxon>Lucilia</taxon>
    </lineage>
</organism>
<feature type="compositionally biased region" description="Basic and acidic residues" evidence="1">
    <location>
        <begin position="975"/>
        <end position="985"/>
    </location>
</feature>
<feature type="compositionally biased region" description="Low complexity" evidence="1">
    <location>
        <begin position="278"/>
        <end position="317"/>
    </location>
</feature>
<dbReference type="InterPro" id="IPR008984">
    <property type="entry name" value="SMAD_FHA_dom_sf"/>
</dbReference>
<dbReference type="PANTHER" id="PTHR22742">
    <property type="entry name" value="EXPANSION, ISOFORM A-RELATED"/>
    <property type="match status" value="1"/>
</dbReference>
<feature type="compositionally biased region" description="Basic and acidic residues" evidence="1">
    <location>
        <begin position="363"/>
        <end position="385"/>
    </location>
</feature>
<dbReference type="AlphaFoldDB" id="A0A0L0CBC5"/>
<dbReference type="FunFam" id="2.60.200.10:FF:000006">
    <property type="entry name" value="Expansion, isoform A"/>
    <property type="match status" value="1"/>
</dbReference>
<dbReference type="SMART" id="SM00524">
    <property type="entry name" value="DWB"/>
    <property type="match status" value="1"/>
</dbReference>
<sequence length="1259" mass="143225">STMVSRRKILSRSRDDLNLDQTFSPQEEEEDVWYQKDKLYKEHIQEVLDKWTQIDDEIWAKVIVFERNRRVAKAYARAPVLTINGSDDGFDGMRIGLCGFDNPMRDQKTEELKKHIGQGVKIKMDDAGNILIRRYAKSNVYVKSTASNQNEETSIGADILKLPNQALESEKIVKLFDMKKFQSNVNRELRRAYPDRRRLETQCLSAVAFVKSESDILECPIWVLIVNVVAMDMLKSKLPPVQRPIVDIKNRPRIPIPDEDPYSVAGNGSGGSSGSSGFGASAMSSMMSLQQQQQLLQQQSQSMTSNNGSNNNTAIGLTTNGSSSTLQHLNNGMVAGMNGSGHVAATREQLIIQSQQLAHKRSEKPPKLPPRDNIYGHDIPKPDYDDIELDTRIKLSRGKSDKGKDNKKYDDPYYCGLRARVPNFVKTSSKSAKEQPALQNGAATQQQQQQHMNTLTNQKKTSVMMPMHPTMHAPQPPHMHPQHIQQQQMMAAVAAHAAAQQHHPMHHHHVQHAAAAAQQMWQTRSYESGIGIYNHNATATTTTAASTATATTNFNTDLQQQLQLHHQQQQQQQQLQLQQLQTASNNYYPSTHNASSSLYNYLAPNYHHQEHLLHQQSQLQLQQQQHQLVNNSSPSTASSSTLTTTTTPLSNASNIMPTTPSSLPIGHLTNTTNAIAPSASIQLSTNLTFATSPPTIKQTETNHENIYGQTRNLNSHHNPLPPLKGGNIQHSHHRHSHSHHSHQHQHQRSHHHGSYGCQMHSAHPSARSTPGEFRFKTHESFYDDYDHRHSKPYRPSRRSSSTTSQIDGNCNCVSCYTLAPLFGAPTPKRPPRSLSQQQLRQHQRLSGAKNLYKNELKRGVVKWCSDSDVSLLGREEQDNSEVSDDYRAYANRKAFHDDSFNYDDFNLDQDFDIENFTLTQLDYKKQIQKPKTQKFNGYAARHNKYTTVNDQQQQLSTDSYVDKARLRQIRSPTPQRKESSKEVKLRNPLNKPSSNLLAMRHKSQSTESFFEQPHDEGTIYLYGGRKRIVKAPSTTNLYDRIKNQAGYDLTQKQIKKYNSQLNLPTEQRKITTKNSIKNDHDTLKPLIPPPLWRGAKRMNLKASPQLNNYQMLDHNNNNINTNRQDPKICNLKRSEEINKTTTNMNQQNNKTTTTTQYNHYNADNKSKSNENEAAQQQHTQHQQQQKHMEPPPQQQQQTPYRMGRSSSRVDVSDMESIYGYLKPHADIVESPYNHIYGRLPLPTRGYIPTPRSMYIGEWD</sequence>
<feature type="domain" description="MH2" evidence="2">
    <location>
        <begin position="59"/>
        <end position="252"/>
    </location>
</feature>
<dbReference type="OrthoDB" id="5973987at2759"/>